<organism evidence="2 3">
    <name type="scientific">Microctonus aethiopoides</name>
    <dbReference type="NCBI Taxonomy" id="144406"/>
    <lineage>
        <taxon>Eukaryota</taxon>
        <taxon>Metazoa</taxon>
        <taxon>Ecdysozoa</taxon>
        <taxon>Arthropoda</taxon>
        <taxon>Hexapoda</taxon>
        <taxon>Insecta</taxon>
        <taxon>Pterygota</taxon>
        <taxon>Neoptera</taxon>
        <taxon>Endopterygota</taxon>
        <taxon>Hymenoptera</taxon>
        <taxon>Apocrita</taxon>
        <taxon>Ichneumonoidea</taxon>
        <taxon>Braconidae</taxon>
        <taxon>Euphorinae</taxon>
        <taxon>Microctonus</taxon>
    </lineage>
</organism>
<dbReference type="Gene3D" id="3.40.50.2300">
    <property type="match status" value="1"/>
</dbReference>
<dbReference type="AlphaFoldDB" id="A0AA39FAR3"/>
<evidence type="ECO:0000256" key="1">
    <source>
        <dbReference type="SAM" id="MobiDB-lite"/>
    </source>
</evidence>
<proteinExistence type="predicted"/>
<evidence type="ECO:0000313" key="2">
    <source>
        <dbReference type="EMBL" id="KAK0166097.1"/>
    </source>
</evidence>
<protein>
    <submittedName>
        <fullName evidence="2">Uncharacterized protein</fullName>
    </submittedName>
</protein>
<feature type="region of interest" description="Disordered" evidence="1">
    <location>
        <begin position="94"/>
        <end position="116"/>
    </location>
</feature>
<gene>
    <name evidence="2" type="ORF">PV328_004544</name>
</gene>
<sequence length="242" mass="27165">MESQGKTKNSTLIPKSIKKQTTTISMIGDIEVPLNKLIVPQKIPDKIVHNPTITSIIQVEKNNRRQEKTNGLQKFDNILKTTSNVERFYSHQSKNLPLNPSDDDVNHHDKPITSPLNNEKLNETLFNINNTIINNLLINNNSSFGNVDENNFTSSTFDFTTSELDDILEITILGLFEMSQWGEARPEGPSELQAAKLAIERINEMGILSKFRLRLVHNDTRVSSTHSPLQPTPLATPKGVAL</sequence>
<evidence type="ECO:0000313" key="3">
    <source>
        <dbReference type="Proteomes" id="UP001168990"/>
    </source>
</evidence>
<dbReference type="Proteomes" id="UP001168990">
    <property type="component" value="Unassembled WGS sequence"/>
</dbReference>
<dbReference type="SUPFAM" id="SSF53822">
    <property type="entry name" value="Periplasmic binding protein-like I"/>
    <property type="match status" value="1"/>
</dbReference>
<comment type="caution">
    <text evidence="2">The sequence shown here is derived from an EMBL/GenBank/DDBJ whole genome shotgun (WGS) entry which is preliminary data.</text>
</comment>
<keyword evidence="3" id="KW-1185">Reference proteome</keyword>
<reference evidence="2" key="2">
    <citation type="submission" date="2023-03" db="EMBL/GenBank/DDBJ databases">
        <authorList>
            <person name="Inwood S.N."/>
            <person name="Skelly J.G."/>
            <person name="Guhlin J."/>
            <person name="Harrop T.W.R."/>
            <person name="Goldson S.G."/>
            <person name="Dearden P.K."/>
        </authorList>
    </citation>
    <scope>NUCLEOTIDE SEQUENCE</scope>
    <source>
        <strain evidence="2">Irish</strain>
        <tissue evidence="2">Whole body</tissue>
    </source>
</reference>
<dbReference type="EMBL" id="JAQQBS010001422">
    <property type="protein sequence ID" value="KAK0166097.1"/>
    <property type="molecule type" value="Genomic_DNA"/>
</dbReference>
<accession>A0AA39FAR3</accession>
<name>A0AA39FAR3_9HYME</name>
<reference evidence="2" key="1">
    <citation type="journal article" date="2023" name="bioRxiv">
        <title>Scaffold-level genome assemblies of two parasitoid biocontrol wasps reveal the parthenogenesis mechanism and an associated novel virus.</title>
        <authorList>
            <person name="Inwood S."/>
            <person name="Skelly J."/>
            <person name="Guhlin J."/>
            <person name="Harrop T."/>
            <person name="Goldson S."/>
            <person name="Dearden P."/>
        </authorList>
    </citation>
    <scope>NUCLEOTIDE SEQUENCE</scope>
    <source>
        <strain evidence="2">Irish</strain>
        <tissue evidence="2">Whole body</tissue>
    </source>
</reference>
<feature type="region of interest" description="Disordered" evidence="1">
    <location>
        <begin position="222"/>
        <end position="242"/>
    </location>
</feature>
<dbReference type="InterPro" id="IPR028082">
    <property type="entry name" value="Peripla_BP_I"/>
</dbReference>